<organism evidence="1 2">
    <name type="scientific">Frondihabitans australicus</name>
    <dbReference type="NCBI Taxonomy" id="386892"/>
    <lineage>
        <taxon>Bacteria</taxon>
        <taxon>Bacillati</taxon>
        <taxon>Actinomycetota</taxon>
        <taxon>Actinomycetes</taxon>
        <taxon>Micrococcales</taxon>
        <taxon>Microbacteriaceae</taxon>
        <taxon>Frondihabitans</taxon>
    </lineage>
</organism>
<gene>
    <name evidence="1" type="ORF">C8E83_1484</name>
</gene>
<reference evidence="1 2" key="1">
    <citation type="submission" date="2018-10" db="EMBL/GenBank/DDBJ databases">
        <title>Sequencing the genomes of 1000 actinobacteria strains.</title>
        <authorList>
            <person name="Klenk H.-P."/>
        </authorList>
    </citation>
    <scope>NUCLEOTIDE SEQUENCE [LARGE SCALE GENOMIC DNA]</scope>
    <source>
        <strain evidence="1 2">DSM 17894</strain>
    </source>
</reference>
<name>A0A495IEF5_9MICO</name>
<dbReference type="OrthoDB" id="280176at2"/>
<evidence type="ECO:0000313" key="1">
    <source>
        <dbReference type="EMBL" id="RKR74373.1"/>
    </source>
</evidence>
<dbReference type="Proteomes" id="UP000280008">
    <property type="component" value="Unassembled WGS sequence"/>
</dbReference>
<comment type="caution">
    <text evidence="1">The sequence shown here is derived from an EMBL/GenBank/DDBJ whole genome shotgun (WGS) entry which is preliminary data.</text>
</comment>
<dbReference type="RefSeq" id="WP_121369126.1">
    <property type="nucleotide sequence ID" value="NZ_RBKS01000001.1"/>
</dbReference>
<keyword evidence="2" id="KW-1185">Reference proteome</keyword>
<evidence type="ECO:0000313" key="2">
    <source>
        <dbReference type="Proteomes" id="UP000280008"/>
    </source>
</evidence>
<accession>A0A495IEF5</accession>
<sequence length="302" mass="32131">MALFGRRKPQVPADIEVEVAALARRVFAERGVEATIEGEAGSRTLLADGSQYPVYNLVAKCVGEPRKAWGEIVARHMGSMVSARDNPKVSAMDVGAVRAQVRTRILPADLGDLPIDLSYARPLAPGLVLALCMDYPDTVSTLGASDVEQLGLPVDELYRYGQANTDGEPIDVHDHVADGVFVIDGGSLFIASKTADMQHLIETVIGPAPHGVVFTVPHRQLVFYTVPTSTAVLGAINTLMTITVNVLRDPTSPPPGGPISTGLYYWADGMIEGIGGFDPVEQSIEVEATGRFGDMLNTLPGP</sequence>
<dbReference type="AlphaFoldDB" id="A0A495IEF5"/>
<dbReference type="EMBL" id="RBKS01000001">
    <property type="protein sequence ID" value="RKR74373.1"/>
    <property type="molecule type" value="Genomic_DNA"/>
</dbReference>
<proteinExistence type="predicted"/>
<protein>
    <submittedName>
        <fullName evidence="1">Uncharacterized protein</fullName>
    </submittedName>
</protein>